<reference evidence="3" key="1">
    <citation type="submission" date="2016-11" db="EMBL/GenBank/DDBJ databases">
        <authorList>
            <person name="Varghese N."/>
            <person name="Submissions S."/>
        </authorList>
    </citation>
    <scope>NUCLEOTIDE SEQUENCE [LARGE SCALE GENOMIC DNA]</scope>
    <source>
        <strain evidence="3">DSM 26349</strain>
    </source>
</reference>
<proteinExistence type="predicted"/>
<keyword evidence="1" id="KW-0812">Transmembrane</keyword>
<dbReference type="Pfam" id="PF06695">
    <property type="entry name" value="Sm_multidrug_ex"/>
    <property type="match status" value="1"/>
</dbReference>
<dbReference type="OrthoDB" id="360192at2"/>
<protein>
    <submittedName>
        <fullName evidence="2">Uncharacterized membrane protein</fullName>
    </submittedName>
</protein>
<dbReference type="STRING" id="797419.SAMN05216556_11137"/>
<gene>
    <name evidence="2" type="ORF">SAMN04487908_10978</name>
</gene>
<sequence length="154" mass="17515">MLVDLFISMLWSISPFGEAKVGIPYALLNGVNIYVAFIFCFFANVLVFPIMNFFLNVINRYFFKWYYYKKAAIFVARRAKGGAGNNVKKYGFWGLIVFVMLPIPGTGVYAGSIAGYLFGIKRKRAFWANTIGIFISCILVWVTTLVAMKGFSWF</sequence>
<keyword evidence="1" id="KW-1133">Transmembrane helix</keyword>
<evidence type="ECO:0000313" key="2">
    <source>
        <dbReference type="EMBL" id="SHJ09108.1"/>
    </source>
</evidence>
<accession>A0A1M6GGS7</accession>
<keyword evidence="3" id="KW-1185">Reference proteome</keyword>
<feature type="transmembrane region" description="Helical" evidence="1">
    <location>
        <begin position="90"/>
        <end position="119"/>
    </location>
</feature>
<dbReference type="EMBL" id="FQYV01000009">
    <property type="protein sequence ID" value="SHJ09108.1"/>
    <property type="molecule type" value="Genomic_DNA"/>
</dbReference>
<evidence type="ECO:0000256" key="1">
    <source>
        <dbReference type="SAM" id="Phobius"/>
    </source>
</evidence>
<organism evidence="2 3">
    <name type="scientific">Aequorivita viscosa</name>
    <dbReference type="NCBI Taxonomy" id="797419"/>
    <lineage>
        <taxon>Bacteria</taxon>
        <taxon>Pseudomonadati</taxon>
        <taxon>Bacteroidota</taxon>
        <taxon>Flavobacteriia</taxon>
        <taxon>Flavobacteriales</taxon>
        <taxon>Flavobacteriaceae</taxon>
        <taxon>Aequorivita</taxon>
    </lineage>
</organism>
<keyword evidence="1" id="KW-0472">Membrane</keyword>
<feature type="transmembrane region" description="Helical" evidence="1">
    <location>
        <begin position="33"/>
        <end position="55"/>
    </location>
</feature>
<name>A0A1M6GGS7_9FLAO</name>
<evidence type="ECO:0000313" key="3">
    <source>
        <dbReference type="Proteomes" id="UP000184172"/>
    </source>
</evidence>
<dbReference type="RefSeq" id="WP_073217325.1">
    <property type="nucleotide sequence ID" value="NZ_FNNS01000011.1"/>
</dbReference>
<dbReference type="AlphaFoldDB" id="A0A1M6GGS7"/>
<feature type="transmembrane region" description="Helical" evidence="1">
    <location>
        <begin position="125"/>
        <end position="148"/>
    </location>
</feature>
<dbReference type="InterPro" id="IPR009577">
    <property type="entry name" value="Sm_multidrug_ex"/>
</dbReference>
<dbReference type="Proteomes" id="UP000184172">
    <property type="component" value="Unassembled WGS sequence"/>
</dbReference>